<dbReference type="Gene3D" id="3.90.550.10">
    <property type="entry name" value="Spore Coat Polysaccharide Biosynthesis Protein SpsA, Chain A"/>
    <property type="match status" value="1"/>
</dbReference>
<evidence type="ECO:0000313" key="6">
    <source>
        <dbReference type="EMBL" id="STX50498.1"/>
    </source>
</evidence>
<dbReference type="OrthoDB" id="9766299at2"/>
<evidence type="ECO:0000313" key="7">
    <source>
        <dbReference type="Proteomes" id="UP000254794"/>
    </source>
</evidence>
<organism evidence="6 7">
    <name type="scientific">Legionella busanensis</name>
    <dbReference type="NCBI Taxonomy" id="190655"/>
    <lineage>
        <taxon>Bacteria</taxon>
        <taxon>Pseudomonadati</taxon>
        <taxon>Pseudomonadota</taxon>
        <taxon>Gammaproteobacteria</taxon>
        <taxon>Legionellales</taxon>
        <taxon>Legionellaceae</taxon>
        <taxon>Legionella</taxon>
    </lineage>
</organism>
<dbReference type="EC" id="2.4.1.-" evidence="6"/>
<feature type="transmembrane region" description="Helical" evidence="4">
    <location>
        <begin position="7"/>
        <end position="28"/>
    </location>
</feature>
<feature type="transmembrane region" description="Helical" evidence="4">
    <location>
        <begin position="34"/>
        <end position="67"/>
    </location>
</feature>
<protein>
    <submittedName>
        <fullName evidence="6">Glycosyltransferase, family 2</fullName>
        <ecNumber evidence="6">2.4.1.-</ecNumber>
    </submittedName>
</protein>
<feature type="transmembrane region" description="Helical" evidence="4">
    <location>
        <begin position="353"/>
        <end position="377"/>
    </location>
</feature>
<evidence type="ECO:0000256" key="2">
    <source>
        <dbReference type="ARBA" id="ARBA00022676"/>
    </source>
</evidence>
<evidence type="ECO:0000256" key="3">
    <source>
        <dbReference type="ARBA" id="ARBA00022679"/>
    </source>
</evidence>
<dbReference type="EMBL" id="UGOD01000001">
    <property type="protein sequence ID" value="STX50498.1"/>
    <property type="molecule type" value="Genomic_DNA"/>
</dbReference>
<dbReference type="Pfam" id="PF00535">
    <property type="entry name" value="Glycos_transf_2"/>
    <property type="match status" value="1"/>
</dbReference>
<dbReference type="GO" id="GO:0016757">
    <property type="term" value="F:glycosyltransferase activity"/>
    <property type="evidence" value="ECO:0007669"/>
    <property type="project" value="UniProtKB-KW"/>
</dbReference>
<evidence type="ECO:0000259" key="5">
    <source>
        <dbReference type="Pfam" id="PF00535"/>
    </source>
</evidence>
<evidence type="ECO:0000256" key="4">
    <source>
        <dbReference type="SAM" id="Phobius"/>
    </source>
</evidence>
<accession>A0A378JIJ6</accession>
<dbReference type="SUPFAM" id="SSF53448">
    <property type="entry name" value="Nucleotide-diphospho-sugar transferases"/>
    <property type="match status" value="1"/>
</dbReference>
<dbReference type="CDD" id="cd06423">
    <property type="entry name" value="CESA_like"/>
    <property type="match status" value="1"/>
</dbReference>
<proteinExistence type="inferred from homology"/>
<evidence type="ECO:0000256" key="1">
    <source>
        <dbReference type="ARBA" id="ARBA00006739"/>
    </source>
</evidence>
<feature type="transmembrane region" description="Helical" evidence="4">
    <location>
        <begin position="323"/>
        <end position="347"/>
    </location>
</feature>
<dbReference type="AlphaFoldDB" id="A0A378JIJ6"/>
<dbReference type="PANTHER" id="PTHR43630">
    <property type="entry name" value="POLY-BETA-1,6-N-ACETYL-D-GLUCOSAMINE SYNTHASE"/>
    <property type="match status" value="1"/>
</dbReference>
<keyword evidence="4" id="KW-0472">Membrane</keyword>
<keyword evidence="4" id="KW-1133">Transmembrane helix</keyword>
<dbReference type="InterPro" id="IPR001173">
    <property type="entry name" value="Glyco_trans_2-like"/>
</dbReference>
<name>A0A378JIJ6_9GAMM</name>
<dbReference type="Proteomes" id="UP000254794">
    <property type="component" value="Unassembled WGS sequence"/>
</dbReference>
<keyword evidence="2 6" id="KW-0328">Glycosyltransferase</keyword>
<dbReference type="PANTHER" id="PTHR43630:SF1">
    <property type="entry name" value="POLY-BETA-1,6-N-ACETYL-D-GLUCOSAMINE SYNTHASE"/>
    <property type="match status" value="1"/>
</dbReference>
<keyword evidence="7" id="KW-1185">Reference proteome</keyword>
<keyword evidence="4" id="KW-0812">Transmembrane</keyword>
<comment type="similarity">
    <text evidence="1">Belongs to the glycosyltransferase 2 family.</text>
</comment>
<feature type="domain" description="Glycosyltransferase 2-like" evidence="5">
    <location>
        <begin position="83"/>
        <end position="251"/>
    </location>
</feature>
<reference evidence="6 7" key="1">
    <citation type="submission" date="2018-06" db="EMBL/GenBank/DDBJ databases">
        <authorList>
            <consortium name="Pathogen Informatics"/>
            <person name="Doyle S."/>
        </authorList>
    </citation>
    <scope>NUCLEOTIDE SEQUENCE [LARGE SCALE GENOMIC DNA]</scope>
    <source>
        <strain evidence="6 7">NCTC13316</strain>
    </source>
</reference>
<feature type="transmembrane region" description="Helical" evidence="4">
    <location>
        <begin position="397"/>
        <end position="417"/>
    </location>
</feature>
<dbReference type="RefSeq" id="WP_115330211.1">
    <property type="nucleotide sequence ID" value="NZ_CAAAHP010000004.1"/>
</dbReference>
<gene>
    <name evidence="6" type="primary">icaA_1</name>
    <name evidence="6" type="ORF">NCTC13316_00580</name>
</gene>
<keyword evidence="3 6" id="KW-0808">Transferase</keyword>
<dbReference type="InterPro" id="IPR029044">
    <property type="entry name" value="Nucleotide-diphossugar_trans"/>
</dbReference>
<sequence length="430" mass="49355">MYVSVKLKFLICLIIALAWLILCFWLSLPWIADLAVYISIIPSLIIVFSIALIPGFMFMFLLTSYLLDQRESKKINNYYPPLTILIAAYNEEEIIKSTLMAIKNQVYPNYIETILIDDGSEDRTIKYAETVGLENIHIIQAQHNGKAAALNVGLTKAKFDWIITLDADTYLLPNAIKELVNKLFSGPEGTIACAGSVYVKNSRQTLMTRIQEWDYFHAIAVIKRSQSLLQGTLVAQGAFSIYKKTALEEIGGWPLLVGEDIVLTWALLNKGYRIDFAEKAICFTSVPTTYRQFFYQRSRWARGLIEAFYHHIRTLIRPRLATFYVYWNLGFILFDTIFFFVFIPGLIAALFGYYFIAGPMTLALIPLALLNNLIFFIGQKDLFKLSGLRVRKNIMGFILYLLFYQFLMNPAVIHGYFSELIRIKKTWGTK</sequence>